<feature type="transmembrane region" description="Helical" evidence="6">
    <location>
        <begin position="566"/>
        <end position="587"/>
    </location>
</feature>
<evidence type="ECO:0000256" key="6">
    <source>
        <dbReference type="SAM" id="Phobius"/>
    </source>
</evidence>
<dbReference type="RefSeq" id="WP_168631388.1">
    <property type="nucleotide sequence ID" value="NZ_BONL01000024.1"/>
</dbReference>
<dbReference type="PROSITE" id="PS50847">
    <property type="entry name" value="GRAM_POS_ANCHORING"/>
    <property type="match status" value="1"/>
</dbReference>
<evidence type="ECO:0000259" key="7">
    <source>
        <dbReference type="PROSITE" id="PS50847"/>
    </source>
</evidence>
<keyword evidence="1" id="KW-0134">Cell wall</keyword>
<protein>
    <submittedName>
        <fullName evidence="8">InlB B-repeat-containing protein</fullName>
    </submittedName>
</protein>
<accession>A0A7X6KYB0</accession>
<keyword evidence="6" id="KW-1133">Transmembrane helix</keyword>
<keyword evidence="2" id="KW-0964">Secreted</keyword>
<dbReference type="InterPro" id="IPR019931">
    <property type="entry name" value="LPXTG_anchor"/>
</dbReference>
<feature type="domain" description="Gram-positive cocci surface proteins LPxTG" evidence="7">
    <location>
        <begin position="559"/>
        <end position="594"/>
    </location>
</feature>
<dbReference type="AlphaFoldDB" id="A0A7X6KYB0"/>
<dbReference type="InterPro" id="IPR042229">
    <property type="entry name" value="Listeria/Bacterioides_rpt_sf"/>
</dbReference>
<reference evidence="8 9" key="1">
    <citation type="submission" date="2020-04" db="EMBL/GenBank/DDBJ databases">
        <title>MicrobeNet Type strains.</title>
        <authorList>
            <person name="Nicholson A.C."/>
        </authorList>
    </citation>
    <scope>NUCLEOTIDE SEQUENCE [LARGE SCALE GENOMIC DNA]</scope>
    <source>
        <strain evidence="8 9">ATCC BAA-788</strain>
    </source>
</reference>
<evidence type="ECO:0000256" key="3">
    <source>
        <dbReference type="ARBA" id="ARBA00022729"/>
    </source>
</evidence>
<evidence type="ECO:0000256" key="4">
    <source>
        <dbReference type="ARBA" id="ARBA00023088"/>
    </source>
</evidence>
<keyword evidence="4" id="KW-0572">Peptidoglycan-anchor</keyword>
<comment type="caution">
    <text evidence="8">The sequence shown here is derived from an EMBL/GenBank/DDBJ whole genome shotgun (WGS) entry which is preliminary data.</text>
</comment>
<organism evidence="8 9">
    <name type="scientific">Cellulomonas denverensis</name>
    <dbReference type="NCBI Taxonomy" id="264297"/>
    <lineage>
        <taxon>Bacteria</taxon>
        <taxon>Bacillati</taxon>
        <taxon>Actinomycetota</taxon>
        <taxon>Actinomycetes</taxon>
        <taxon>Micrococcales</taxon>
        <taxon>Cellulomonadaceae</taxon>
        <taxon>Cellulomonas</taxon>
    </lineage>
</organism>
<evidence type="ECO:0000256" key="5">
    <source>
        <dbReference type="SAM" id="MobiDB-lite"/>
    </source>
</evidence>
<proteinExistence type="predicted"/>
<dbReference type="Pfam" id="PF18889">
    <property type="entry name" value="Beta_helix_3"/>
    <property type="match status" value="4"/>
</dbReference>
<evidence type="ECO:0000313" key="8">
    <source>
        <dbReference type="EMBL" id="NKY24260.1"/>
    </source>
</evidence>
<keyword evidence="3" id="KW-0732">Signal</keyword>
<feature type="compositionally biased region" description="Low complexity" evidence="5">
    <location>
        <begin position="532"/>
        <end position="554"/>
    </location>
</feature>
<evidence type="ECO:0000256" key="1">
    <source>
        <dbReference type="ARBA" id="ARBA00022512"/>
    </source>
</evidence>
<feature type="region of interest" description="Disordered" evidence="5">
    <location>
        <begin position="518"/>
        <end position="557"/>
    </location>
</feature>
<sequence length="594" mass="58641">MAAPAVDYAGLDAIFDAPQSVNGVVQLDADLTQDLSDGDTTDRLDLAAGSTLTLDLNGYDLNTGSVVLGAGSQLTITDTSTGTPGTFTALPIDSNDPVFDQAAGRLAAIDTAEAALIIEGRARVHADSGLNGTPAIGGTGLVDSGTITIRGYADVYADGFTGIGSSWGVPETDTPLSTDPIVIAENATVTAIGDDGAAIGGGVYRDSGDITITDNAVVNASTKPHPGSAVAPDGVGPGIGGGYWGGSNAGTIRIDKNAKVTATGGFGAGIGGGTSYTTDKGGNGGIIEIADNANVTATSLTYGAGIGGGAGGDGGEITISGNPTVVATSVGPAAGIGGGVKGDGGNVQLLGGTITAINGADTTNTSSAVGNGRSVTPFGSLHIADPATLIIPDPAIMRIPADVTVTGDGELRGGTTAGTVINNGAVQLATEDVDWSTLGLQPNNYLVTRHANTGTPDQEVRVFATTLAAGARAVPAEPTKADHTLSGWNLTQDGTGEAVDLALDTPITADVTHFAQWSQNPPAPVEEPEDPTTPTTPVTPTTPAPGVTTITAPTRSGNLATTGSDLALWGAIAGGLVLAGGLTVLVVRRRSQQH</sequence>
<keyword evidence="9" id="KW-1185">Reference proteome</keyword>
<dbReference type="EMBL" id="JAAXOX010000013">
    <property type="protein sequence ID" value="NKY24260.1"/>
    <property type="molecule type" value="Genomic_DNA"/>
</dbReference>
<gene>
    <name evidence="8" type="ORF">HGA03_16445</name>
</gene>
<evidence type="ECO:0000256" key="2">
    <source>
        <dbReference type="ARBA" id="ARBA00022525"/>
    </source>
</evidence>
<keyword evidence="6" id="KW-0812">Transmembrane</keyword>
<dbReference type="Proteomes" id="UP000581206">
    <property type="component" value="Unassembled WGS sequence"/>
</dbReference>
<dbReference type="Gene3D" id="2.60.40.4270">
    <property type="entry name" value="Listeria-Bacteroides repeat domain"/>
    <property type="match status" value="1"/>
</dbReference>
<keyword evidence="6" id="KW-0472">Membrane</keyword>
<name>A0A7X6KYB0_9CELL</name>
<evidence type="ECO:0000313" key="9">
    <source>
        <dbReference type="Proteomes" id="UP000581206"/>
    </source>
</evidence>